<dbReference type="PANTHER" id="PTHR20968">
    <property type="entry name" value="ILGF DOMAIN-CONTAINING PROTEIN"/>
    <property type="match status" value="1"/>
</dbReference>
<evidence type="ECO:0000313" key="11">
    <source>
        <dbReference type="Proteomes" id="UP000694562"/>
    </source>
</evidence>
<evidence type="ECO:0000256" key="2">
    <source>
        <dbReference type="ARBA" id="ARBA00009034"/>
    </source>
</evidence>
<sequence>MRSTVLALASLALLVAAREAKGEGNTVKLCGRDFVRAIVFTCGGSRWKRHLTDYRYLFENNIYADSWRYTDQRLETIDEEIHNDKPETERDLQRTRKKSMLKKREVAKLLTTSCCSIGCSKREISSLC</sequence>
<dbReference type="InterPro" id="IPR036438">
    <property type="entry name" value="Insulin-like_sf"/>
</dbReference>
<dbReference type="OMA" id="WGCSKRE"/>
<dbReference type="Ensembl" id="ENSFTIT00000008468.1">
    <property type="protein sequence ID" value="ENSFTIP00000008099.1"/>
    <property type="gene ID" value="ENSFTIG00000005496.1"/>
</dbReference>
<dbReference type="PROSITE" id="PS00262">
    <property type="entry name" value="INSULIN"/>
    <property type="match status" value="1"/>
</dbReference>
<comment type="similarity">
    <text evidence="2 7">Belongs to the insulin family.</text>
</comment>
<comment type="subcellular location">
    <subcellularLocation>
        <location evidence="1 7">Secreted</location>
    </subcellularLocation>
</comment>
<dbReference type="AlphaFoldDB" id="A0A8C4XMA5"/>
<name>A0A8C4XMA5_FALTI</name>
<dbReference type="OrthoDB" id="9443437at2759"/>
<dbReference type="CDD" id="cd04365">
    <property type="entry name" value="IlGF_relaxin_like"/>
    <property type="match status" value="1"/>
</dbReference>
<dbReference type="InterPro" id="IPR051777">
    <property type="entry name" value="Insulin-like_neuro_ligands"/>
</dbReference>
<dbReference type="PANTHER" id="PTHR20968:SF2">
    <property type="entry name" value="INSULIN-LIKE PEPTIDE INSL5"/>
    <property type="match status" value="1"/>
</dbReference>
<feature type="chain" id="PRO_5034275556" description="Insulin-like domain-containing protein" evidence="8">
    <location>
        <begin position="23"/>
        <end position="128"/>
    </location>
</feature>
<reference evidence="10" key="1">
    <citation type="submission" date="2025-08" db="UniProtKB">
        <authorList>
            <consortium name="Ensembl"/>
        </authorList>
    </citation>
    <scope>IDENTIFICATION</scope>
</reference>
<dbReference type="GO" id="GO:0001664">
    <property type="term" value="F:G protein-coupled receptor binding"/>
    <property type="evidence" value="ECO:0007669"/>
    <property type="project" value="TreeGrafter"/>
</dbReference>
<dbReference type="GO" id="GO:0005576">
    <property type="term" value="C:extracellular region"/>
    <property type="evidence" value="ECO:0007669"/>
    <property type="project" value="UniProtKB-SubCell"/>
</dbReference>
<keyword evidence="5" id="KW-0372">Hormone</keyword>
<dbReference type="Pfam" id="PF00049">
    <property type="entry name" value="Insulin"/>
    <property type="match status" value="1"/>
</dbReference>
<keyword evidence="11" id="KW-1185">Reference proteome</keyword>
<evidence type="ECO:0000256" key="6">
    <source>
        <dbReference type="ARBA" id="ARBA00023157"/>
    </source>
</evidence>
<keyword evidence="4 7" id="KW-0964">Secreted</keyword>
<evidence type="ECO:0000256" key="3">
    <source>
        <dbReference type="ARBA" id="ARBA00011207"/>
    </source>
</evidence>
<evidence type="ECO:0000313" key="10">
    <source>
        <dbReference type="Ensembl" id="ENSFTIP00000008099.1"/>
    </source>
</evidence>
<dbReference type="SUPFAM" id="SSF56994">
    <property type="entry name" value="Insulin-like"/>
    <property type="match status" value="1"/>
</dbReference>
<evidence type="ECO:0000259" key="9">
    <source>
        <dbReference type="SMART" id="SM00078"/>
    </source>
</evidence>
<dbReference type="Proteomes" id="UP000694562">
    <property type="component" value="Unplaced"/>
</dbReference>
<protein>
    <recommendedName>
        <fullName evidence="9">Insulin-like domain-containing protein</fullName>
    </recommendedName>
</protein>
<reference evidence="10" key="2">
    <citation type="submission" date="2025-09" db="UniProtKB">
        <authorList>
            <consortium name="Ensembl"/>
        </authorList>
    </citation>
    <scope>IDENTIFICATION</scope>
</reference>
<proteinExistence type="inferred from homology"/>
<dbReference type="InterPro" id="IPR016179">
    <property type="entry name" value="Insulin-like"/>
</dbReference>
<comment type="subunit">
    <text evidence="3">Heterodimer of a B chain and an A chain linked by two disulfide bonds.</text>
</comment>
<dbReference type="SMART" id="SM00078">
    <property type="entry name" value="IlGF"/>
    <property type="match status" value="1"/>
</dbReference>
<keyword evidence="8" id="KW-0732">Signal</keyword>
<evidence type="ECO:0000256" key="8">
    <source>
        <dbReference type="SAM" id="SignalP"/>
    </source>
</evidence>
<accession>A0A8C4XMA5</accession>
<feature type="signal peptide" evidence="8">
    <location>
        <begin position="1"/>
        <end position="22"/>
    </location>
</feature>
<dbReference type="InterPro" id="IPR022353">
    <property type="entry name" value="Insulin_CS"/>
</dbReference>
<dbReference type="GO" id="GO:0005179">
    <property type="term" value="F:hormone activity"/>
    <property type="evidence" value="ECO:0007669"/>
    <property type="project" value="UniProtKB-KW"/>
</dbReference>
<evidence type="ECO:0000256" key="4">
    <source>
        <dbReference type="ARBA" id="ARBA00022525"/>
    </source>
</evidence>
<evidence type="ECO:0000256" key="7">
    <source>
        <dbReference type="RuleBase" id="RU000406"/>
    </source>
</evidence>
<evidence type="ECO:0000256" key="1">
    <source>
        <dbReference type="ARBA" id="ARBA00004613"/>
    </source>
</evidence>
<keyword evidence="6" id="KW-1015">Disulfide bond</keyword>
<organism evidence="10 11">
    <name type="scientific">Falco tinnunculus</name>
    <name type="common">Common kestrel</name>
    <dbReference type="NCBI Taxonomy" id="100819"/>
    <lineage>
        <taxon>Eukaryota</taxon>
        <taxon>Metazoa</taxon>
        <taxon>Chordata</taxon>
        <taxon>Craniata</taxon>
        <taxon>Vertebrata</taxon>
        <taxon>Euteleostomi</taxon>
        <taxon>Archelosauria</taxon>
        <taxon>Archosauria</taxon>
        <taxon>Dinosauria</taxon>
        <taxon>Saurischia</taxon>
        <taxon>Theropoda</taxon>
        <taxon>Coelurosauria</taxon>
        <taxon>Aves</taxon>
        <taxon>Neognathae</taxon>
        <taxon>Neoaves</taxon>
        <taxon>Telluraves</taxon>
        <taxon>Australaves</taxon>
        <taxon>Falconiformes</taxon>
        <taxon>Falconidae</taxon>
        <taxon>Falco</taxon>
    </lineage>
</organism>
<feature type="domain" description="Insulin-like" evidence="9">
    <location>
        <begin position="27"/>
        <end position="128"/>
    </location>
</feature>
<evidence type="ECO:0000256" key="5">
    <source>
        <dbReference type="ARBA" id="ARBA00022702"/>
    </source>
</evidence>